<organism evidence="2 3">
    <name type="scientific">Megalurothrips usitatus</name>
    <name type="common">bean blossom thrips</name>
    <dbReference type="NCBI Taxonomy" id="439358"/>
    <lineage>
        <taxon>Eukaryota</taxon>
        <taxon>Metazoa</taxon>
        <taxon>Ecdysozoa</taxon>
        <taxon>Arthropoda</taxon>
        <taxon>Hexapoda</taxon>
        <taxon>Insecta</taxon>
        <taxon>Pterygota</taxon>
        <taxon>Neoptera</taxon>
        <taxon>Paraneoptera</taxon>
        <taxon>Thysanoptera</taxon>
        <taxon>Terebrantia</taxon>
        <taxon>Thripoidea</taxon>
        <taxon>Thripidae</taxon>
        <taxon>Megalurothrips</taxon>
    </lineage>
</organism>
<name>A0AAV7X9U3_9NEOP</name>
<comment type="caution">
    <text evidence="2">The sequence shown here is derived from an EMBL/GenBank/DDBJ whole genome shotgun (WGS) entry which is preliminary data.</text>
</comment>
<dbReference type="GO" id="GO:0005737">
    <property type="term" value="C:cytoplasm"/>
    <property type="evidence" value="ECO:0007669"/>
    <property type="project" value="TreeGrafter"/>
</dbReference>
<gene>
    <name evidence="2" type="ORF">ONE63_003061</name>
</gene>
<evidence type="ECO:0000313" key="2">
    <source>
        <dbReference type="EMBL" id="KAJ1521386.1"/>
    </source>
</evidence>
<dbReference type="Pfam" id="PF13621">
    <property type="entry name" value="Cupin_8"/>
    <property type="match status" value="1"/>
</dbReference>
<keyword evidence="3" id="KW-1185">Reference proteome</keyword>
<dbReference type="GO" id="GO:0005634">
    <property type="term" value="C:nucleus"/>
    <property type="evidence" value="ECO:0007669"/>
    <property type="project" value="TreeGrafter"/>
</dbReference>
<dbReference type="EMBL" id="JAPTSV010000013">
    <property type="protein sequence ID" value="KAJ1521386.1"/>
    <property type="molecule type" value="Genomic_DNA"/>
</dbReference>
<dbReference type="InterPro" id="IPR041667">
    <property type="entry name" value="Cupin_8"/>
</dbReference>
<evidence type="ECO:0000259" key="1">
    <source>
        <dbReference type="PROSITE" id="PS51184"/>
    </source>
</evidence>
<dbReference type="GO" id="GO:0036139">
    <property type="term" value="F:peptidyl-histidine dioxygenase activity"/>
    <property type="evidence" value="ECO:0007669"/>
    <property type="project" value="TreeGrafter"/>
</dbReference>
<dbReference type="FunFam" id="2.60.120.10:FF:000042">
    <property type="entry name" value="Hypoxia-inducible factor 1-alpha inhibitor"/>
    <property type="match status" value="1"/>
</dbReference>
<reference evidence="2" key="1">
    <citation type="submission" date="2022-12" db="EMBL/GenBank/DDBJ databases">
        <title>Chromosome-level genome assembly of the bean flower thrips Megalurothrips usitatus.</title>
        <authorList>
            <person name="Ma L."/>
            <person name="Liu Q."/>
            <person name="Li H."/>
            <person name="Cai W."/>
        </authorList>
    </citation>
    <scope>NUCLEOTIDE SEQUENCE</scope>
    <source>
        <strain evidence="2">Cailab_2022a</strain>
    </source>
</reference>
<dbReference type="PANTHER" id="PTHR12461:SF105">
    <property type="entry name" value="HYPOXIA-INDUCIBLE FACTOR 1-ALPHA INHIBITOR"/>
    <property type="match status" value="1"/>
</dbReference>
<dbReference type="Gene3D" id="1.10.287.1010">
    <property type="entry name" value="Clavaminate synthase-like"/>
    <property type="match status" value="1"/>
</dbReference>
<dbReference type="PANTHER" id="PTHR12461">
    <property type="entry name" value="HYPOXIA-INDUCIBLE FACTOR 1 ALPHA INHIBITOR-RELATED"/>
    <property type="match status" value="1"/>
</dbReference>
<sequence>MTTDNTDWHQHDFKKYSFPLGDIPRLHHTDPQVDELIKKKQPVVLTGSNLVGAASKWDLDYLEKNMGNGEFTVFISETDKFKFFDEKKLVEIRSVAGVHVKDRPAKEYPRPAKSTTMKIQEFARRLREWKSGDERLYLQQALNSSSGASVVQDFIRFRWDWVTAKQKLHNWGKLTYNLLLIGLEGNVTPCHYDEQENLFAQIHGHKRCILFPPEQFECLYPHPVWHPHDRQSQVDLENPDLSRFPKMTNLHGVQTVVGPGDVLYIPIYWWHHIESVKPAKYSVSLNFWYKAGPVGQVEYPIKGYQKVAIMRNVEKMLAEAMQDPEEVGTLLKTLVLGRF</sequence>
<accession>A0AAV7X9U3</accession>
<dbReference type="Proteomes" id="UP001075354">
    <property type="component" value="Chromosome 13"/>
</dbReference>
<evidence type="ECO:0000313" key="3">
    <source>
        <dbReference type="Proteomes" id="UP001075354"/>
    </source>
</evidence>
<dbReference type="GO" id="GO:0045746">
    <property type="term" value="P:negative regulation of Notch signaling pathway"/>
    <property type="evidence" value="ECO:0007669"/>
    <property type="project" value="TreeGrafter"/>
</dbReference>
<dbReference type="InterPro" id="IPR027452">
    <property type="entry name" value="FIH-1_dom_II"/>
</dbReference>
<dbReference type="PROSITE" id="PS51184">
    <property type="entry name" value="JMJC"/>
    <property type="match status" value="1"/>
</dbReference>
<dbReference type="SMART" id="SM00558">
    <property type="entry name" value="JmjC"/>
    <property type="match status" value="1"/>
</dbReference>
<dbReference type="InterPro" id="IPR014710">
    <property type="entry name" value="RmlC-like_jellyroll"/>
</dbReference>
<dbReference type="SUPFAM" id="SSF51197">
    <property type="entry name" value="Clavaminate synthase-like"/>
    <property type="match status" value="1"/>
</dbReference>
<dbReference type="GO" id="GO:0071532">
    <property type="term" value="F:ankyrin repeat binding"/>
    <property type="evidence" value="ECO:0007669"/>
    <property type="project" value="TreeGrafter"/>
</dbReference>
<dbReference type="AlphaFoldDB" id="A0AAV7X9U3"/>
<feature type="domain" description="JmjC" evidence="1">
    <location>
        <begin position="134"/>
        <end position="306"/>
    </location>
</feature>
<dbReference type="Gene3D" id="2.60.120.10">
    <property type="entry name" value="Jelly Rolls"/>
    <property type="match status" value="1"/>
</dbReference>
<dbReference type="InterPro" id="IPR003347">
    <property type="entry name" value="JmjC_dom"/>
</dbReference>
<proteinExistence type="predicted"/>
<dbReference type="GO" id="GO:0036140">
    <property type="term" value="F:[protein]-asparagine 3-dioxygenase activity"/>
    <property type="evidence" value="ECO:0007669"/>
    <property type="project" value="TreeGrafter"/>
</dbReference>
<protein>
    <recommendedName>
        <fullName evidence="1">JmjC domain-containing protein</fullName>
    </recommendedName>
</protein>